<sequence length="157" mass="16648">MNLEHHYATNIKWAGNRGTGTSGYKAYGRETVITAAGKQPIDGSSDRVFHGNAERWNPEELLLAALAECHLLSYLHVAASHGVVVTDYSDAATGTMVQTADGGGHFTSVTLRPRVTIASGDAALALTLHHEASTKCFIAASVNFPVLHEPEIVVVPA</sequence>
<reference evidence="1" key="1">
    <citation type="journal article" date="2014" name="Int. J. Syst. Evol. Microbiol.">
        <title>Complete genome sequence of Corynebacterium casei LMG S-19264T (=DSM 44701T), isolated from a smear-ripened cheese.</title>
        <authorList>
            <consortium name="US DOE Joint Genome Institute (JGI-PGF)"/>
            <person name="Walter F."/>
            <person name="Albersmeier A."/>
            <person name="Kalinowski J."/>
            <person name="Ruckert C."/>
        </authorList>
    </citation>
    <scope>NUCLEOTIDE SEQUENCE</scope>
    <source>
        <strain evidence="1">CGMCC 1.12813</strain>
    </source>
</reference>
<dbReference type="Gene3D" id="3.30.300.20">
    <property type="match status" value="1"/>
</dbReference>
<evidence type="ECO:0000313" key="1">
    <source>
        <dbReference type="EMBL" id="GGA92520.1"/>
    </source>
</evidence>
<dbReference type="SUPFAM" id="SSF82784">
    <property type="entry name" value="OsmC-like"/>
    <property type="match status" value="1"/>
</dbReference>
<accession>A0A916SB82</accession>
<dbReference type="EMBL" id="BMGB01000001">
    <property type="protein sequence ID" value="GGA92520.1"/>
    <property type="molecule type" value="Genomic_DNA"/>
</dbReference>
<dbReference type="Pfam" id="PF02566">
    <property type="entry name" value="OsmC"/>
    <property type="match status" value="1"/>
</dbReference>
<evidence type="ECO:0000313" key="2">
    <source>
        <dbReference type="Proteomes" id="UP000606922"/>
    </source>
</evidence>
<proteinExistence type="predicted"/>
<dbReference type="AlphaFoldDB" id="A0A916SB82"/>
<name>A0A916SB82_9MICO</name>
<organism evidence="1 2">
    <name type="scientific">Conyzicola nivalis</name>
    <dbReference type="NCBI Taxonomy" id="1477021"/>
    <lineage>
        <taxon>Bacteria</taxon>
        <taxon>Bacillati</taxon>
        <taxon>Actinomycetota</taxon>
        <taxon>Actinomycetes</taxon>
        <taxon>Micrococcales</taxon>
        <taxon>Microbacteriaceae</taxon>
        <taxon>Conyzicola</taxon>
    </lineage>
</organism>
<comment type="caution">
    <text evidence="1">The sequence shown here is derived from an EMBL/GenBank/DDBJ whole genome shotgun (WGS) entry which is preliminary data.</text>
</comment>
<dbReference type="RefSeq" id="WP_188509028.1">
    <property type="nucleotide sequence ID" value="NZ_BMGB01000001.1"/>
</dbReference>
<dbReference type="InterPro" id="IPR003718">
    <property type="entry name" value="OsmC/Ohr_fam"/>
</dbReference>
<dbReference type="InterPro" id="IPR052707">
    <property type="entry name" value="OsmC_Ohr_Peroxiredoxin"/>
</dbReference>
<dbReference type="InterPro" id="IPR036102">
    <property type="entry name" value="OsmC/Ohrsf"/>
</dbReference>
<reference evidence="1" key="2">
    <citation type="submission" date="2020-09" db="EMBL/GenBank/DDBJ databases">
        <authorList>
            <person name="Sun Q."/>
            <person name="Zhou Y."/>
        </authorList>
    </citation>
    <scope>NUCLEOTIDE SEQUENCE</scope>
    <source>
        <strain evidence="1">CGMCC 1.12813</strain>
    </source>
</reference>
<gene>
    <name evidence="1" type="ORF">GCM10010979_03920</name>
</gene>
<dbReference type="InterPro" id="IPR015946">
    <property type="entry name" value="KH_dom-like_a/b"/>
</dbReference>
<protein>
    <submittedName>
        <fullName evidence="1">Peroxiredoxin</fullName>
    </submittedName>
</protein>
<keyword evidence="2" id="KW-1185">Reference proteome</keyword>
<dbReference type="PANTHER" id="PTHR42830:SF2">
    <property type="entry name" value="OSMC_OHR FAMILY PROTEIN"/>
    <property type="match status" value="1"/>
</dbReference>
<dbReference type="Proteomes" id="UP000606922">
    <property type="component" value="Unassembled WGS sequence"/>
</dbReference>
<dbReference type="PANTHER" id="PTHR42830">
    <property type="entry name" value="OSMOTICALLY INDUCIBLE FAMILY PROTEIN"/>
    <property type="match status" value="1"/>
</dbReference>